<evidence type="ECO:0000256" key="4">
    <source>
        <dbReference type="ARBA" id="ARBA00022989"/>
    </source>
</evidence>
<comment type="caution">
    <text evidence="10">The sequence shown here is derived from an EMBL/GenBank/DDBJ whole genome shotgun (WGS) entry which is preliminary data.</text>
</comment>
<feature type="domain" description="ABC3 transporter permease C-terminal" evidence="8">
    <location>
        <begin position="271"/>
        <end position="383"/>
    </location>
</feature>
<proteinExistence type="inferred from homology"/>
<feature type="domain" description="MacB-like periplasmic core" evidence="9">
    <location>
        <begin position="19"/>
        <end position="227"/>
    </location>
</feature>
<evidence type="ECO:0000256" key="2">
    <source>
        <dbReference type="ARBA" id="ARBA00022475"/>
    </source>
</evidence>
<sequence>MEVFSFAIRHIFRKKVRAMLTIAGILIGVLSVVIVSIIGDVGKKAVNAELDSMGIGGLCISAAEQNQQKEFSDMLLEAVQENPYVDEATPLLTKMISIRVCTKKTQSVVWGIGSNAAQIVSLELVHGRLISEEDVRTKAAVCIVDESFAQMHYKRTNIVGKTVELLSDSGYQPFTVVGVVRSGGSLLQGLMGDVVPTFLYAPYSALTGQKITKIVAKLSQEVNETEACASVLATLDTQAGVTQGYQAENLNQQKDRLNGIMDIVTLILSAIGGISLIVAGLSIMTVMLVTVRERTREIGIKKAIGATRKMILFEFLAESFLLSVFGSLTGALLGGAVGLIGCVTMGIPFSVNLNSVLLCILFAVGMGVVFGVYPAAKASALSPADALRVE</sequence>
<evidence type="ECO:0000256" key="6">
    <source>
        <dbReference type="ARBA" id="ARBA00038076"/>
    </source>
</evidence>
<keyword evidence="2" id="KW-1003">Cell membrane</keyword>
<dbReference type="InterPro" id="IPR025857">
    <property type="entry name" value="MacB_PCD"/>
</dbReference>
<keyword evidence="5 7" id="KW-0472">Membrane</keyword>
<evidence type="ECO:0000313" key="11">
    <source>
        <dbReference type="Proteomes" id="UP000774750"/>
    </source>
</evidence>
<dbReference type="PANTHER" id="PTHR30572:SF4">
    <property type="entry name" value="ABC TRANSPORTER PERMEASE YTRF"/>
    <property type="match status" value="1"/>
</dbReference>
<dbReference type="Proteomes" id="UP000774750">
    <property type="component" value="Unassembled WGS sequence"/>
</dbReference>
<comment type="similarity">
    <text evidence="6">Belongs to the ABC-4 integral membrane protein family.</text>
</comment>
<evidence type="ECO:0000313" key="10">
    <source>
        <dbReference type="EMBL" id="MBM6920710.1"/>
    </source>
</evidence>
<evidence type="ECO:0000259" key="8">
    <source>
        <dbReference type="Pfam" id="PF02687"/>
    </source>
</evidence>
<feature type="transmembrane region" description="Helical" evidence="7">
    <location>
        <begin position="20"/>
        <end position="39"/>
    </location>
</feature>
<feature type="transmembrane region" description="Helical" evidence="7">
    <location>
        <begin position="312"/>
        <end position="341"/>
    </location>
</feature>
<evidence type="ECO:0000256" key="3">
    <source>
        <dbReference type="ARBA" id="ARBA00022692"/>
    </source>
</evidence>
<keyword evidence="3 7" id="KW-0812">Transmembrane</keyword>
<accession>A0A939BDW9</accession>
<gene>
    <name evidence="10" type="ORF">H6A12_06020</name>
</gene>
<feature type="transmembrane region" description="Helical" evidence="7">
    <location>
        <begin position="353"/>
        <end position="373"/>
    </location>
</feature>
<keyword evidence="4 7" id="KW-1133">Transmembrane helix</keyword>
<dbReference type="PANTHER" id="PTHR30572">
    <property type="entry name" value="MEMBRANE COMPONENT OF TRANSPORTER-RELATED"/>
    <property type="match status" value="1"/>
</dbReference>
<dbReference type="Pfam" id="PF12704">
    <property type="entry name" value="MacB_PCD"/>
    <property type="match status" value="1"/>
</dbReference>
<keyword evidence="11" id="KW-1185">Reference proteome</keyword>
<evidence type="ECO:0000259" key="9">
    <source>
        <dbReference type="Pfam" id="PF12704"/>
    </source>
</evidence>
<reference evidence="10" key="2">
    <citation type="journal article" date="2021" name="Sci. Rep.">
        <title>The distribution of antibiotic resistance genes in chicken gut microbiota commensals.</title>
        <authorList>
            <person name="Juricova H."/>
            <person name="Matiasovicova J."/>
            <person name="Kubasova T."/>
            <person name="Cejkova D."/>
            <person name="Rychlik I."/>
        </authorList>
    </citation>
    <scope>NUCLEOTIDE SEQUENCE</scope>
    <source>
        <strain evidence="10">An559</strain>
    </source>
</reference>
<protein>
    <submittedName>
        <fullName evidence="10">ABC transporter permease</fullName>
    </submittedName>
</protein>
<dbReference type="RefSeq" id="WP_204445883.1">
    <property type="nucleotide sequence ID" value="NZ_JACJKY010000007.1"/>
</dbReference>
<comment type="subcellular location">
    <subcellularLocation>
        <location evidence="1">Cell membrane</location>
        <topology evidence="1">Multi-pass membrane protein</topology>
    </subcellularLocation>
</comment>
<reference evidence="10" key="1">
    <citation type="submission" date="2020-08" db="EMBL/GenBank/DDBJ databases">
        <authorList>
            <person name="Cejkova D."/>
            <person name="Kubasova T."/>
            <person name="Jahodarova E."/>
            <person name="Rychlik I."/>
        </authorList>
    </citation>
    <scope>NUCLEOTIDE SEQUENCE</scope>
    <source>
        <strain evidence="10">An559</strain>
    </source>
</reference>
<evidence type="ECO:0000256" key="1">
    <source>
        <dbReference type="ARBA" id="ARBA00004651"/>
    </source>
</evidence>
<feature type="transmembrane region" description="Helical" evidence="7">
    <location>
        <begin position="263"/>
        <end position="291"/>
    </location>
</feature>
<dbReference type="EMBL" id="JACJKY010000007">
    <property type="protein sequence ID" value="MBM6920710.1"/>
    <property type="molecule type" value="Genomic_DNA"/>
</dbReference>
<organism evidence="10 11">
    <name type="scientific">Merdimmobilis hominis</name>
    <dbReference type="NCBI Taxonomy" id="2897707"/>
    <lineage>
        <taxon>Bacteria</taxon>
        <taxon>Bacillati</taxon>
        <taxon>Bacillota</taxon>
        <taxon>Clostridia</taxon>
        <taxon>Eubacteriales</taxon>
        <taxon>Oscillospiraceae</taxon>
        <taxon>Merdimmobilis</taxon>
    </lineage>
</organism>
<dbReference type="GO" id="GO:0022857">
    <property type="term" value="F:transmembrane transporter activity"/>
    <property type="evidence" value="ECO:0007669"/>
    <property type="project" value="TreeGrafter"/>
</dbReference>
<evidence type="ECO:0000256" key="7">
    <source>
        <dbReference type="SAM" id="Phobius"/>
    </source>
</evidence>
<name>A0A939BDW9_9FIRM</name>
<evidence type="ECO:0000256" key="5">
    <source>
        <dbReference type="ARBA" id="ARBA00023136"/>
    </source>
</evidence>
<dbReference type="AlphaFoldDB" id="A0A939BDW9"/>
<dbReference type="InterPro" id="IPR050250">
    <property type="entry name" value="Macrolide_Exporter_MacB"/>
</dbReference>
<dbReference type="InterPro" id="IPR003838">
    <property type="entry name" value="ABC3_permease_C"/>
</dbReference>
<dbReference type="GO" id="GO:0005886">
    <property type="term" value="C:plasma membrane"/>
    <property type="evidence" value="ECO:0007669"/>
    <property type="project" value="UniProtKB-SubCell"/>
</dbReference>
<dbReference type="Pfam" id="PF02687">
    <property type="entry name" value="FtsX"/>
    <property type="match status" value="1"/>
</dbReference>